<dbReference type="SUPFAM" id="SSF51419">
    <property type="entry name" value="PLP-binding barrel"/>
    <property type="match status" value="1"/>
</dbReference>
<comment type="similarity">
    <text evidence="5">Belongs to the alanine racemase family.</text>
</comment>
<comment type="caution">
    <text evidence="9">The sequence shown here is derived from an EMBL/GenBank/DDBJ whole genome shotgun (WGS) entry which is preliminary data.</text>
</comment>
<dbReference type="InterPro" id="IPR000821">
    <property type="entry name" value="Ala_racemase"/>
</dbReference>
<comment type="catalytic activity">
    <reaction evidence="1 5">
        <text>L-alanine = D-alanine</text>
        <dbReference type="Rhea" id="RHEA:20249"/>
        <dbReference type="ChEBI" id="CHEBI:57416"/>
        <dbReference type="ChEBI" id="CHEBI:57972"/>
        <dbReference type="EC" id="5.1.1.1"/>
    </reaction>
</comment>
<dbReference type="PRINTS" id="PR00992">
    <property type="entry name" value="ALARACEMASE"/>
</dbReference>
<dbReference type="PANTHER" id="PTHR30511:SF0">
    <property type="entry name" value="ALANINE RACEMASE, CATABOLIC-RELATED"/>
    <property type="match status" value="1"/>
</dbReference>
<evidence type="ECO:0000256" key="6">
    <source>
        <dbReference type="PIRSR" id="PIRSR600821-50"/>
    </source>
</evidence>
<evidence type="ECO:0000259" key="8">
    <source>
        <dbReference type="SMART" id="SM01005"/>
    </source>
</evidence>
<dbReference type="FunFam" id="3.20.20.10:FF:000002">
    <property type="entry name" value="Alanine racemase"/>
    <property type="match status" value="1"/>
</dbReference>
<organism evidence="9 10">
    <name type="scientific">Candidatus Thermochlorobacter aerophilus</name>
    <dbReference type="NCBI Taxonomy" id="1868324"/>
    <lineage>
        <taxon>Bacteria</taxon>
        <taxon>Pseudomonadati</taxon>
        <taxon>Chlorobiota</taxon>
        <taxon>Chlorobiia</taxon>
        <taxon>Chlorobiales</taxon>
        <taxon>Candidatus Thermochlorobacteriaceae</taxon>
        <taxon>Candidatus Thermochlorobacter</taxon>
    </lineage>
</organism>
<dbReference type="HAMAP" id="MF_01201">
    <property type="entry name" value="Ala_racemase"/>
    <property type="match status" value="1"/>
</dbReference>
<dbReference type="GO" id="GO:0005829">
    <property type="term" value="C:cytosol"/>
    <property type="evidence" value="ECO:0007669"/>
    <property type="project" value="TreeGrafter"/>
</dbReference>
<dbReference type="GO" id="GO:0030632">
    <property type="term" value="P:D-alanine biosynthetic process"/>
    <property type="evidence" value="ECO:0007669"/>
    <property type="project" value="UniProtKB-UniRule"/>
</dbReference>
<dbReference type="Gene3D" id="2.40.37.10">
    <property type="entry name" value="Lyase, Ornithine Decarboxylase, Chain A, domain 1"/>
    <property type="match status" value="1"/>
</dbReference>
<dbReference type="CDD" id="cd00430">
    <property type="entry name" value="PLPDE_III_AR"/>
    <property type="match status" value="1"/>
</dbReference>
<dbReference type="EC" id="5.1.1.1" evidence="5"/>
<feature type="domain" description="Alanine racemase C-terminal" evidence="8">
    <location>
        <begin position="245"/>
        <end position="371"/>
    </location>
</feature>
<evidence type="ECO:0000256" key="7">
    <source>
        <dbReference type="PIRSR" id="PIRSR600821-52"/>
    </source>
</evidence>
<name>A0A395LY50_9BACT</name>
<dbReference type="NCBIfam" id="TIGR00492">
    <property type="entry name" value="alr"/>
    <property type="match status" value="1"/>
</dbReference>
<dbReference type="Pfam" id="PF00842">
    <property type="entry name" value="Ala_racemase_C"/>
    <property type="match status" value="1"/>
</dbReference>
<comment type="pathway">
    <text evidence="5">Amino-acid biosynthesis; D-alanine biosynthesis; D-alanine from L-alanine: step 1/1.</text>
</comment>
<gene>
    <name evidence="9" type="primary">alr</name>
    <name evidence="9" type="ORF">D0433_13240</name>
</gene>
<dbReference type="EMBL" id="PHFL01000071">
    <property type="protein sequence ID" value="RFM22998.1"/>
    <property type="molecule type" value="Genomic_DNA"/>
</dbReference>
<dbReference type="Proteomes" id="UP000266389">
    <property type="component" value="Unassembled WGS sequence"/>
</dbReference>
<keyword evidence="4 5" id="KW-0413">Isomerase</keyword>
<dbReference type="Pfam" id="PF01168">
    <property type="entry name" value="Ala_racemase_N"/>
    <property type="match status" value="1"/>
</dbReference>
<feature type="binding site" evidence="5 7">
    <location>
        <position position="138"/>
    </location>
    <ligand>
        <name>substrate</name>
    </ligand>
</feature>
<dbReference type="SMART" id="SM01005">
    <property type="entry name" value="Ala_racemase_C"/>
    <property type="match status" value="1"/>
</dbReference>
<evidence type="ECO:0000313" key="9">
    <source>
        <dbReference type="EMBL" id="RFM22998.1"/>
    </source>
</evidence>
<evidence type="ECO:0000256" key="3">
    <source>
        <dbReference type="ARBA" id="ARBA00022898"/>
    </source>
</evidence>
<protein>
    <recommendedName>
        <fullName evidence="5">Alanine racemase</fullName>
        <ecNumber evidence="5">5.1.1.1</ecNumber>
    </recommendedName>
</protein>
<dbReference type="GO" id="GO:0008784">
    <property type="term" value="F:alanine racemase activity"/>
    <property type="evidence" value="ECO:0007669"/>
    <property type="project" value="UniProtKB-UniRule"/>
</dbReference>
<dbReference type="InterPro" id="IPR011079">
    <property type="entry name" value="Ala_racemase_C"/>
</dbReference>
<dbReference type="Gene3D" id="3.20.20.10">
    <property type="entry name" value="Alanine racemase"/>
    <property type="match status" value="1"/>
</dbReference>
<dbReference type="InterPro" id="IPR029066">
    <property type="entry name" value="PLP-binding_barrel"/>
</dbReference>
<evidence type="ECO:0000256" key="4">
    <source>
        <dbReference type="ARBA" id="ARBA00023235"/>
    </source>
</evidence>
<accession>A0A395LY50</accession>
<feature type="modified residue" description="N6-(pyridoxal phosphate)lysine" evidence="5 6">
    <location>
        <position position="34"/>
    </location>
</feature>
<keyword evidence="3 5" id="KW-0663">Pyridoxal phosphate</keyword>
<evidence type="ECO:0000256" key="5">
    <source>
        <dbReference type="HAMAP-Rule" id="MF_01201"/>
    </source>
</evidence>
<proteinExistence type="inferred from homology"/>
<dbReference type="AlphaFoldDB" id="A0A395LY50"/>
<feature type="active site" description="Proton acceptor; specific for L-alanine" evidence="5">
    <location>
        <position position="266"/>
    </location>
</feature>
<evidence type="ECO:0000256" key="1">
    <source>
        <dbReference type="ARBA" id="ARBA00000316"/>
    </source>
</evidence>
<dbReference type="PANTHER" id="PTHR30511">
    <property type="entry name" value="ALANINE RACEMASE"/>
    <property type="match status" value="1"/>
</dbReference>
<feature type="active site" description="Proton acceptor; specific for D-alanine" evidence="5">
    <location>
        <position position="34"/>
    </location>
</feature>
<comment type="function">
    <text evidence="5">Catalyzes the interconversion of L-alanine and D-alanine. May also act on other amino acids.</text>
</comment>
<reference evidence="9 10" key="1">
    <citation type="journal article" date="2011" name="ISME J.">
        <title>Community ecology of hot spring cyanobacterial mats: predominant populations and their functional potential.</title>
        <authorList>
            <person name="Klatt C.G."/>
            <person name="Wood J.M."/>
            <person name="Rusch D.B."/>
            <person name="Bateson M.M."/>
            <person name="Hamamura N."/>
            <person name="Heidelberg J.F."/>
            <person name="Grossman A.R."/>
            <person name="Bhaya D."/>
            <person name="Cohan F.M."/>
            <person name="Kuhl M."/>
            <person name="Bryant D.A."/>
            <person name="Ward D.M."/>
        </authorList>
    </citation>
    <scope>NUCLEOTIDE SEQUENCE [LARGE SCALE GENOMIC DNA]</scope>
    <source>
        <strain evidence="9">OS</strain>
    </source>
</reference>
<dbReference type="InterPro" id="IPR001608">
    <property type="entry name" value="Ala_racemase_N"/>
</dbReference>
<feature type="binding site" evidence="5 7">
    <location>
        <position position="314"/>
    </location>
    <ligand>
        <name>substrate</name>
    </ligand>
</feature>
<comment type="cofactor">
    <cofactor evidence="2 5 6">
        <name>pyridoxal 5'-phosphate</name>
        <dbReference type="ChEBI" id="CHEBI:597326"/>
    </cofactor>
</comment>
<dbReference type="SUPFAM" id="SSF50621">
    <property type="entry name" value="Alanine racemase C-terminal domain-like"/>
    <property type="match status" value="1"/>
</dbReference>
<dbReference type="UniPathway" id="UPA00042">
    <property type="reaction ID" value="UER00497"/>
</dbReference>
<dbReference type="GO" id="GO:0030170">
    <property type="term" value="F:pyridoxal phosphate binding"/>
    <property type="evidence" value="ECO:0007669"/>
    <property type="project" value="UniProtKB-UniRule"/>
</dbReference>
<evidence type="ECO:0000313" key="10">
    <source>
        <dbReference type="Proteomes" id="UP000266389"/>
    </source>
</evidence>
<sequence length="372" mass="41082">MPLSRALISIGRLRRNVRAVQRLVGTSRIMAVVKANGYGHSVDGIAKPLVEEGVRDFGVANIHEAIHLRKVLRERGVQQPVSILAFASALPEHLHFYLQYDIELSISDFEIFRRAEQLAANFGKPLTVHLKIDTGMGRLGVQPAQALELAEAIYRSPHLFLKAIYTHFASSGIDRAFTQAQLTLYLNLVREFEHRTGAKVIRHVANSGAILTDATTYLDMVRPGILLYGYAPSTAFEHNLPLEPVMQLQSHVVFTKWVDAGTTISYGRQWQAPRRTRIATVAIGYADGYPRLLSNKAQVVIGGKCFPQVGAVTMDALMVDLGDDTSVQVGDCVTLFGWETGFSVNALAERIGTIGYELLCAVSPRVQRIFVE</sequence>
<evidence type="ECO:0000256" key="2">
    <source>
        <dbReference type="ARBA" id="ARBA00001933"/>
    </source>
</evidence>
<dbReference type="InterPro" id="IPR009006">
    <property type="entry name" value="Ala_racemase/Decarboxylase_C"/>
</dbReference>